<dbReference type="GO" id="GO:0080090">
    <property type="term" value="P:regulation of primary metabolic process"/>
    <property type="evidence" value="ECO:0007669"/>
    <property type="project" value="UniProtKB-ARBA"/>
</dbReference>
<dbReference type="Proteomes" id="UP000298416">
    <property type="component" value="Unassembled WGS sequence"/>
</dbReference>
<evidence type="ECO:0000256" key="2">
    <source>
        <dbReference type="ARBA" id="ARBA00023015"/>
    </source>
</evidence>
<comment type="subcellular location">
    <subcellularLocation>
        <location evidence="1">Nucleus</location>
    </subcellularLocation>
</comment>
<dbReference type="AlphaFoldDB" id="A0A8X8YRN4"/>
<dbReference type="InterPro" id="IPR036638">
    <property type="entry name" value="HLH_DNA-bd_sf"/>
</dbReference>
<evidence type="ECO:0000256" key="4">
    <source>
        <dbReference type="ARBA" id="ARBA00023163"/>
    </source>
</evidence>
<dbReference type="InterPro" id="IPR054502">
    <property type="entry name" value="bHLH-TF_ACT-like_plant"/>
</dbReference>
<evidence type="ECO:0000256" key="5">
    <source>
        <dbReference type="ARBA" id="ARBA00023242"/>
    </source>
</evidence>
<evidence type="ECO:0000313" key="9">
    <source>
        <dbReference type="Proteomes" id="UP000298416"/>
    </source>
</evidence>
<keyword evidence="3" id="KW-0010">Activator</keyword>
<dbReference type="Gene3D" id="4.10.280.10">
    <property type="entry name" value="Helix-loop-helix DNA-binding domain"/>
    <property type="match status" value="1"/>
</dbReference>
<reference evidence="8" key="2">
    <citation type="submission" date="2020-08" db="EMBL/GenBank/DDBJ databases">
        <title>Plant Genome Project.</title>
        <authorList>
            <person name="Zhang R.-G."/>
        </authorList>
    </citation>
    <scope>NUCLEOTIDE SEQUENCE</scope>
    <source>
        <strain evidence="8">Huo1</strain>
        <tissue evidence="8">Leaf</tissue>
    </source>
</reference>
<keyword evidence="4" id="KW-0804">Transcription</keyword>
<feature type="region of interest" description="Disordered" evidence="6">
    <location>
        <begin position="198"/>
        <end position="249"/>
    </location>
</feature>
<reference evidence="8" key="1">
    <citation type="submission" date="2018-01" db="EMBL/GenBank/DDBJ databases">
        <authorList>
            <person name="Mao J.F."/>
        </authorList>
    </citation>
    <scope>NUCLEOTIDE SEQUENCE</scope>
    <source>
        <strain evidence="8">Huo1</strain>
        <tissue evidence="8">Leaf</tissue>
    </source>
</reference>
<dbReference type="PANTHER" id="PTHR46266">
    <property type="entry name" value="TRANSCRIPTION FACTOR TT8"/>
    <property type="match status" value="1"/>
</dbReference>
<dbReference type="SMART" id="SM00353">
    <property type="entry name" value="HLH"/>
    <property type="match status" value="1"/>
</dbReference>
<keyword evidence="2" id="KW-0805">Transcription regulation</keyword>
<feature type="domain" description="BHLH" evidence="7">
    <location>
        <begin position="402"/>
        <end position="451"/>
    </location>
</feature>
<evidence type="ECO:0000313" key="8">
    <source>
        <dbReference type="EMBL" id="KAG6434986.1"/>
    </source>
</evidence>
<dbReference type="InterPro" id="IPR011598">
    <property type="entry name" value="bHLH_dom"/>
</dbReference>
<feature type="region of interest" description="Disordered" evidence="6">
    <location>
        <begin position="51"/>
        <end position="72"/>
    </location>
</feature>
<keyword evidence="5" id="KW-0539">Nucleus</keyword>
<keyword evidence="9" id="KW-1185">Reference proteome</keyword>
<dbReference type="GO" id="GO:0046983">
    <property type="term" value="F:protein dimerization activity"/>
    <property type="evidence" value="ECO:0007669"/>
    <property type="project" value="InterPro"/>
</dbReference>
<organism evidence="8">
    <name type="scientific">Salvia splendens</name>
    <name type="common">Scarlet sage</name>
    <dbReference type="NCBI Taxonomy" id="180675"/>
    <lineage>
        <taxon>Eukaryota</taxon>
        <taxon>Viridiplantae</taxon>
        <taxon>Streptophyta</taxon>
        <taxon>Embryophyta</taxon>
        <taxon>Tracheophyta</taxon>
        <taxon>Spermatophyta</taxon>
        <taxon>Magnoliopsida</taxon>
        <taxon>eudicotyledons</taxon>
        <taxon>Gunneridae</taxon>
        <taxon>Pentapetalae</taxon>
        <taxon>asterids</taxon>
        <taxon>lamiids</taxon>
        <taxon>Lamiales</taxon>
        <taxon>Lamiaceae</taxon>
        <taxon>Nepetoideae</taxon>
        <taxon>Mentheae</taxon>
        <taxon>Salviinae</taxon>
        <taxon>Salvia</taxon>
        <taxon>Salvia subgen. Calosphace</taxon>
        <taxon>core Calosphace</taxon>
    </lineage>
</organism>
<dbReference type="InterPro" id="IPR025610">
    <property type="entry name" value="MYC/MYB_N"/>
</dbReference>
<proteinExistence type="predicted"/>
<dbReference type="Pfam" id="PF22754">
    <property type="entry name" value="bHLH-TF_ACT-like_plant"/>
    <property type="match status" value="1"/>
</dbReference>
<gene>
    <name evidence="8" type="ORF">SASPL_106633</name>
</gene>
<feature type="compositionally biased region" description="Acidic residues" evidence="6">
    <location>
        <begin position="227"/>
        <end position="236"/>
    </location>
</feature>
<dbReference type="PANTHER" id="PTHR46266:SF4">
    <property type="entry name" value="TRANSCRIPTION FACTOR TT8"/>
    <property type="match status" value="1"/>
</dbReference>
<protein>
    <recommendedName>
        <fullName evidence="7">BHLH domain-containing protein</fullName>
    </recommendedName>
</protein>
<evidence type="ECO:0000259" key="7">
    <source>
        <dbReference type="PROSITE" id="PS50888"/>
    </source>
</evidence>
<feature type="compositionally biased region" description="Low complexity" evidence="6">
    <location>
        <begin position="205"/>
        <end position="221"/>
    </location>
</feature>
<dbReference type="GO" id="GO:0005634">
    <property type="term" value="C:nucleus"/>
    <property type="evidence" value="ECO:0007669"/>
    <property type="project" value="UniProtKB-SubCell"/>
</dbReference>
<accession>A0A8X8YRN4</accession>
<sequence>MAEPPRSWLQSSLQAAVQAVQWTYSLFWQFCPQQGLTLGKSDGVERRMLQLGDKDEEDGAGGRGERAAEGALRVPRRRRGRAEVLGRAIAGGFDGVGVVLLDVRLLLVSAGNRCVFLLIARLPGKAYVDRQQIWLTRANKSDSTLFSRTILAEVHTMFQSCILLYTVSVGLGWVGSVQEDIGLVQRVKGFFVNCQNPKPPRLAPSGHSTSNPTSSSPGYYSLASQMAEEEEEEVGSDSDQVGGLTPPNQNLAEAMHLDLSDQDIRVGSPDHSSNNLGSNFHHLAVTQRGTSSEHGGIDKDVTVHRWPCKDPIITRSFRSSHSVSSLLENQSNRWSTLSSSSDTAFSKWLPEPAASTSTHCRHDQLLDGGSQWVLKYVLFTLPLLQAKPRDASASACHGPQDELSSNHVLAERRRREKLNERFVMLRSMVPFVTKMDKASILTDTIEYLKQLKWRIQQLGAESERNVGRQEKSGLRTDGGKRPKVGATVEVSIIESDALVEISCVDKSGMLLDLMQMLRGLGLHVTTAHSSINNGTFNAELRAKLTLMFISTHEKIHRWGSRMVESANGRRPSITEVKTAISALI</sequence>
<comment type="caution">
    <text evidence="8">The sequence shown here is derived from an EMBL/GenBank/DDBJ whole genome shotgun (WGS) entry which is preliminary data.</text>
</comment>
<evidence type="ECO:0000256" key="3">
    <source>
        <dbReference type="ARBA" id="ARBA00023159"/>
    </source>
</evidence>
<dbReference type="SUPFAM" id="SSF47459">
    <property type="entry name" value="HLH, helix-loop-helix DNA-binding domain"/>
    <property type="match status" value="1"/>
</dbReference>
<evidence type="ECO:0000256" key="6">
    <source>
        <dbReference type="SAM" id="MobiDB-lite"/>
    </source>
</evidence>
<dbReference type="Pfam" id="PF00010">
    <property type="entry name" value="HLH"/>
    <property type="match status" value="1"/>
</dbReference>
<dbReference type="PROSITE" id="PS50888">
    <property type="entry name" value="BHLH"/>
    <property type="match status" value="1"/>
</dbReference>
<dbReference type="Pfam" id="PF14215">
    <property type="entry name" value="bHLH-MYC_N"/>
    <property type="match status" value="1"/>
</dbReference>
<evidence type="ECO:0000256" key="1">
    <source>
        <dbReference type="ARBA" id="ARBA00004123"/>
    </source>
</evidence>
<name>A0A8X8YRN4_SALSN</name>
<dbReference type="EMBL" id="PNBA02000002">
    <property type="protein sequence ID" value="KAG6434986.1"/>
    <property type="molecule type" value="Genomic_DNA"/>
</dbReference>